<dbReference type="InterPro" id="IPR019757">
    <property type="entry name" value="Pept_S26A_signal_pept_1_Lys-AS"/>
</dbReference>
<dbReference type="MEROPS" id="S26.025"/>
<evidence type="ECO:0000256" key="1">
    <source>
        <dbReference type="ARBA" id="ARBA00000677"/>
    </source>
</evidence>
<comment type="similarity">
    <text evidence="2 7">Belongs to the peptidase S26 family.</text>
</comment>
<feature type="active site" evidence="6">
    <location>
        <position position="88"/>
    </location>
</feature>
<keyword evidence="7" id="KW-0645">Protease</keyword>
<dbReference type="PANTHER" id="PTHR43390">
    <property type="entry name" value="SIGNAL PEPTIDASE I"/>
    <property type="match status" value="1"/>
</dbReference>
<name>D4H3Y1_DENA2</name>
<dbReference type="PANTHER" id="PTHR43390:SF1">
    <property type="entry name" value="CHLOROPLAST PROCESSING PEPTIDASE"/>
    <property type="match status" value="1"/>
</dbReference>
<accession>D4H3Y1</accession>
<comment type="catalytic activity">
    <reaction evidence="1 7">
        <text>Cleavage of hydrophobic, N-terminal signal or leader sequences from secreted and periplasmic proteins.</text>
        <dbReference type="EC" id="3.4.21.89"/>
    </reaction>
</comment>
<dbReference type="Gene3D" id="2.10.109.10">
    <property type="entry name" value="Umud Fragment, subunit A"/>
    <property type="match status" value="1"/>
</dbReference>
<dbReference type="SUPFAM" id="SSF51306">
    <property type="entry name" value="LexA/Signal peptidase"/>
    <property type="match status" value="1"/>
</dbReference>
<evidence type="ECO:0000256" key="7">
    <source>
        <dbReference type="RuleBase" id="RU362042"/>
    </source>
</evidence>
<dbReference type="NCBIfam" id="TIGR02227">
    <property type="entry name" value="sigpep_I_bact"/>
    <property type="match status" value="1"/>
</dbReference>
<evidence type="ECO:0000256" key="2">
    <source>
        <dbReference type="ARBA" id="ARBA00009370"/>
    </source>
</evidence>
<protein>
    <recommendedName>
        <fullName evidence="4 7">Signal peptidase I</fullName>
        <ecNumber evidence="3 7">3.4.21.89</ecNumber>
    </recommendedName>
</protein>
<dbReference type="Pfam" id="PF10502">
    <property type="entry name" value="Peptidase_S26"/>
    <property type="match status" value="1"/>
</dbReference>
<dbReference type="RefSeq" id="WP_013009836.1">
    <property type="nucleotide sequence ID" value="NC_013943.1"/>
</dbReference>
<dbReference type="FunCoup" id="D4H3Y1">
    <property type="interactions" value="329"/>
</dbReference>
<evidence type="ECO:0000259" key="8">
    <source>
        <dbReference type="Pfam" id="PF10502"/>
    </source>
</evidence>
<proteinExistence type="inferred from homology"/>
<feature type="active site" evidence="6">
    <location>
        <position position="45"/>
    </location>
</feature>
<dbReference type="EMBL" id="CP001968">
    <property type="protein sequence ID" value="ADD67292.1"/>
    <property type="molecule type" value="Genomic_DNA"/>
</dbReference>
<keyword evidence="5 7" id="KW-0378">Hydrolase</keyword>
<keyword evidence="7" id="KW-0812">Transmembrane</keyword>
<dbReference type="InterPro" id="IPR036286">
    <property type="entry name" value="LexA/Signal_pep-like_sf"/>
</dbReference>
<reference evidence="9 10" key="1">
    <citation type="journal article" date="2010" name="Stand. Genomic Sci.">
        <title>Complete genome sequence of Denitrovibrio acetiphilus type strain (N2460).</title>
        <authorList>
            <person name="Kiss H."/>
            <person name="Lang E."/>
            <person name="Lapidus A."/>
            <person name="Copeland A."/>
            <person name="Nolan M."/>
            <person name="Glavina Del Rio T."/>
            <person name="Chen F."/>
            <person name="Lucas S."/>
            <person name="Tice H."/>
            <person name="Cheng J.F."/>
            <person name="Han C."/>
            <person name="Goodwin L."/>
            <person name="Pitluck S."/>
            <person name="Liolios K."/>
            <person name="Pati A."/>
            <person name="Ivanova N."/>
            <person name="Mavromatis K."/>
            <person name="Chen A."/>
            <person name="Palaniappan K."/>
            <person name="Land M."/>
            <person name="Hauser L."/>
            <person name="Chang Y.J."/>
            <person name="Jeffries C.D."/>
            <person name="Detter J.C."/>
            <person name="Brettin T."/>
            <person name="Spring S."/>
            <person name="Rohde M."/>
            <person name="Goker M."/>
            <person name="Woyke T."/>
            <person name="Bristow J."/>
            <person name="Eisen J.A."/>
            <person name="Markowitz V."/>
            <person name="Hugenholtz P."/>
            <person name="Kyrpides N.C."/>
            <person name="Klenk H.P."/>
        </authorList>
    </citation>
    <scope>NUCLEOTIDE SEQUENCE [LARGE SCALE GENOMIC DNA]</scope>
    <source>
        <strain evidence="10">DSM 12809 / NBRC 114555 / N2460</strain>
    </source>
</reference>
<comment type="subcellular location">
    <subcellularLocation>
        <location evidence="7">Membrane</location>
        <topology evidence="7">Single-pass type II membrane protein</topology>
    </subcellularLocation>
</comment>
<sequence>MEDANEQVKTEKKKDGFFDSLVVAVVIAMIIKGLLLQTYTIPSESMYDTLKVGDFLILNRLAYKFSEPERGDVVVFEYPLDPGKDFIKRVIGTPGDKIKLVDKVVYVNGEPQDEPYRKINEQTPLPGAVTTKDNFEEFTVPEGKYFMMGDNRDNSYDSRFWGFVPESKIKGKALLIYWSLETPKYNSAWAKFPLRPLRFLNPEYNRFERFFQLIN</sequence>
<evidence type="ECO:0000313" key="10">
    <source>
        <dbReference type="Proteomes" id="UP000002012"/>
    </source>
</evidence>
<feature type="transmembrane region" description="Helical" evidence="7">
    <location>
        <begin position="21"/>
        <end position="41"/>
    </location>
</feature>
<dbReference type="PROSITE" id="PS00760">
    <property type="entry name" value="SPASE_I_2"/>
    <property type="match status" value="1"/>
</dbReference>
<dbReference type="GO" id="GO:0004252">
    <property type="term" value="F:serine-type endopeptidase activity"/>
    <property type="evidence" value="ECO:0007669"/>
    <property type="project" value="InterPro"/>
</dbReference>
<feature type="domain" description="Peptidase S26" evidence="8">
    <location>
        <begin position="19"/>
        <end position="178"/>
    </location>
</feature>
<dbReference type="InterPro" id="IPR000223">
    <property type="entry name" value="Pept_S26A_signal_pept_1"/>
</dbReference>
<dbReference type="Proteomes" id="UP000002012">
    <property type="component" value="Chromosome"/>
</dbReference>
<keyword evidence="7" id="KW-1133">Transmembrane helix</keyword>
<evidence type="ECO:0000256" key="3">
    <source>
        <dbReference type="ARBA" id="ARBA00013208"/>
    </source>
</evidence>
<dbReference type="InterPro" id="IPR019758">
    <property type="entry name" value="Pept_S26A_signal_pept_1_CS"/>
</dbReference>
<organism evidence="9 10">
    <name type="scientific">Denitrovibrio acetiphilus (strain DSM 12809 / NBRC 114555 / N2460)</name>
    <dbReference type="NCBI Taxonomy" id="522772"/>
    <lineage>
        <taxon>Bacteria</taxon>
        <taxon>Pseudomonadati</taxon>
        <taxon>Deferribacterota</taxon>
        <taxon>Deferribacteres</taxon>
        <taxon>Deferribacterales</taxon>
        <taxon>Geovibrionaceae</taxon>
        <taxon>Denitrovibrio</taxon>
    </lineage>
</organism>
<dbReference type="eggNOG" id="COG0681">
    <property type="taxonomic scope" value="Bacteria"/>
</dbReference>
<keyword evidence="10" id="KW-1185">Reference proteome</keyword>
<dbReference type="GO" id="GO:0006465">
    <property type="term" value="P:signal peptide processing"/>
    <property type="evidence" value="ECO:0007669"/>
    <property type="project" value="InterPro"/>
</dbReference>
<dbReference type="GO" id="GO:0009003">
    <property type="term" value="F:signal peptidase activity"/>
    <property type="evidence" value="ECO:0007669"/>
    <property type="project" value="UniProtKB-EC"/>
</dbReference>
<evidence type="ECO:0000313" key="9">
    <source>
        <dbReference type="EMBL" id="ADD67292.1"/>
    </source>
</evidence>
<dbReference type="EC" id="3.4.21.89" evidence="3 7"/>
<dbReference type="HOGENOM" id="CLU_028723_1_3_0"/>
<dbReference type="InterPro" id="IPR019533">
    <property type="entry name" value="Peptidase_S26"/>
</dbReference>
<dbReference type="STRING" id="522772.Dacet_0494"/>
<dbReference type="OrthoDB" id="9815782at2"/>
<dbReference type="PaxDb" id="522772-Dacet_0494"/>
<dbReference type="GO" id="GO:0016020">
    <property type="term" value="C:membrane"/>
    <property type="evidence" value="ECO:0007669"/>
    <property type="project" value="UniProtKB-SubCell"/>
</dbReference>
<dbReference type="CDD" id="cd06530">
    <property type="entry name" value="S26_SPase_I"/>
    <property type="match status" value="1"/>
</dbReference>
<evidence type="ECO:0000256" key="4">
    <source>
        <dbReference type="ARBA" id="ARBA00019232"/>
    </source>
</evidence>
<dbReference type="PRINTS" id="PR00727">
    <property type="entry name" value="LEADERPTASE"/>
</dbReference>
<keyword evidence="7" id="KW-0472">Membrane</keyword>
<gene>
    <name evidence="9" type="ordered locus">Dacet_0494</name>
</gene>
<evidence type="ECO:0000256" key="6">
    <source>
        <dbReference type="PIRSR" id="PIRSR600223-1"/>
    </source>
</evidence>
<evidence type="ECO:0000256" key="5">
    <source>
        <dbReference type="ARBA" id="ARBA00022801"/>
    </source>
</evidence>
<dbReference type="AlphaFoldDB" id="D4H3Y1"/>
<dbReference type="PROSITE" id="PS00761">
    <property type="entry name" value="SPASE_I_3"/>
    <property type="match status" value="1"/>
</dbReference>
<dbReference type="KEGG" id="dap:Dacet_0494"/>
<dbReference type="InParanoid" id="D4H3Y1"/>